<proteinExistence type="predicted"/>
<accession>A0A317MRK9</accession>
<gene>
    <name evidence="1" type="ORF">C7443_11050</name>
</gene>
<evidence type="ECO:0000313" key="2">
    <source>
        <dbReference type="Proteomes" id="UP000246569"/>
    </source>
</evidence>
<reference evidence="1 2" key="1">
    <citation type="submission" date="2018-05" db="EMBL/GenBank/DDBJ databases">
        <title>Genomic Encyclopedia of Type Strains, Phase IV (KMG-IV): sequencing the most valuable type-strain genomes for metagenomic binning, comparative biology and taxonomic classification.</title>
        <authorList>
            <person name="Goeker M."/>
        </authorList>
    </citation>
    <scope>NUCLEOTIDE SEQUENCE [LARGE SCALE GENOMIC DNA]</scope>
    <source>
        <strain evidence="1 2">DSM 23606</strain>
    </source>
</reference>
<keyword evidence="2" id="KW-1185">Reference proteome</keyword>
<organism evidence="1 2">
    <name type="scientific">Plasticicumulans acidivorans</name>
    <dbReference type="NCBI Taxonomy" id="886464"/>
    <lineage>
        <taxon>Bacteria</taxon>
        <taxon>Pseudomonadati</taxon>
        <taxon>Pseudomonadota</taxon>
        <taxon>Gammaproteobacteria</taxon>
        <taxon>Candidatus Competibacteraceae</taxon>
        <taxon>Plasticicumulans</taxon>
    </lineage>
</organism>
<dbReference type="EMBL" id="QGTJ01000010">
    <property type="protein sequence ID" value="PWV59505.1"/>
    <property type="molecule type" value="Genomic_DNA"/>
</dbReference>
<dbReference type="OrthoDB" id="7066453at2"/>
<comment type="caution">
    <text evidence="1">The sequence shown here is derived from an EMBL/GenBank/DDBJ whole genome shotgun (WGS) entry which is preliminary data.</text>
</comment>
<dbReference type="RefSeq" id="WP_110019561.1">
    <property type="nucleotide sequence ID" value="NZ_QGTJ01000010.1"/>
</dbReference>
<sequence length="89" mass="9894">MPQLDASRLARLIGRELDWQGRPCRVIEVLPEEQQIVIEPLDGAEAIQANQYGEATRRAPEVICLPLLNPRGDALNPLLPQLGELMNSI</sequence>
<dbReference type="Proteomes" id="UP000246569">
    <property type="component" value="Unassembled WGS sequence"/>
</dbReference>
<name>A0A317MRK9_9GAMM</name>
<dbReference type="AlphaFoldDB" id="A0A317MRK9"/>
<protein>
    <submittedName>
        <fullName evidence="1">Uncharacterized protein</fullName>
    </submittedName>
</protein>
<evidence type="ECO:0000313" key="1">
    <source>
        <dbReference type="EMBL" id="PWV59505.1"/>
    </source>
</evidence>